<evidence type="ECO:0000259" key="1">
    <source>
        <dbReference type="PROSITE" id="PS50003"/>
    </source>
</evidence>
<comment type="caution">
    <text evidence="2">The sequence shown here is derived from an EMBL/GenBank/DDBJ whole genome shotgun (WGS) entry which is preliminary data.</text>
</comment>
<evidence type="ECO:0000313" key="3">
    <source>
        <dbReference type="Proteomes" id="UP000887116"/>
    </source>
</evidence>
<reference evidence="2" key="1">
    <citation type="submission" date="2020-07" db="EMBL/GenBank/DDBJ databases">
        <title>Multicomponent nature underlies the extraordinary mechanical properties of spider dragline silk.</title>
        <authorList>
            <person name="Kono N."/>
            <person name="Nakamura H."/>
            <person name="Mori M."/>
            <person name="Yoshida Y."/>
            <person name="Ohtoshi R."/>
            <person name="Malay A.D."/>
            <person name="Moran D.A.P."/>
            <person name="Tomita M."/>
            <person name="Numata K."/>
            <person name="Arakawa K."/>
        </authorList>
    </citation>
    <scope>NUCLEOTIDE SEQUENCE</scope>
</reference>
<proteinExistence type="predicted"/>
<feature type="domain" description="PH" evidence="1">
    <location>
        <begin position="1"/>
        <end position="111"/>
    </location>
</feature>
<dbReference type="InterPro" id="IPR001849">
    <property type="entry name" value="PH_domain"/>
</dbReference>
<gene>
    <name evidence="2" type="primary">AVEN_206123_1</name>
    <name evidence="2" type="ORF">TNCT_667071</name>
</gene>
<name>A0A8X6GH98_TRICU</name>
<dbReference type="Proteomes" id="UP000887116">
    <property type="component" value="Unassembled WGS sequence"/>
</dbReference>
<dbReference type="EMBL" id="BMAO01025693">
    <property type="protein sequence ID" value="GFR04322.1"/>
    <property type="molecule type" value="Genomic_DNA"/>
</dbReference>
<dbReference type="AlphaFoldDB" id="A0A8X6GH98"/>
<evidence type="ECO:0000313" key="2">
    <source>
        <dbReference type="EMBL" id="GFR04322.1"/>
    </source>
</evidence>
<dbReference type="OrthoDB" id="6415915at2759"/>
<accession>A0A8X6GH98</accession>
<dbReference type="PROSITE" id="PS50003">
    <property type="entry name" value="PH_DOMAIN"/>
    <property type="match status" value="1"/>
</dbReference>
<dbReference type="SUPFAM" id="SSF50729">
    <property type="entry name" value="PH domain-like"/>
    <property type="match status" value="1"/>
</dbReference>
<keyword evidence="3" id="KW-1185">Reference proteome</keyword>
<protein>
    <recommendedName>
        <fullName evidence="1">PH domain-containing protein</fullName>
    </recommendedName>
</protein>
<organism evidence="2 3">
    <name type="scientific">Trichonephila clavata</name>
    <name type="common">Joro spider</name>
    <name type="synonym">Nephila clavata</name>
    <dbReference type="NCBI Taxonomy" id="2740835"/>
    <lineage>
        <taxon>Eukaryota</taxon>
        <taxon>Metazoa</taxon>
        <taxon>Ecdysozoa</taxon>
        <taxon>Arthropoda</taxon>
        <taxon>Chelicerata</taxon>
        <taxon>Arachnida</taxon>
        <taxon>Araneae</taxon>
        <taxon>Araneomorphae</taxon>
        <taxon>Entelegynae</taxon>
        <taxon>Araneoidea</taxon>
        <taxon>Nephilidae</taxon>
        <taxon>Trichonephila</taxon>
    </lineage>
</organism>
<sequence>MELLRSNLYVYTESSTDNGKWVVSNVVLNSDGNLKIQIQNEEVPNVIRLSTNCVIQAPMDTVWSKIPTLPFRRSARETFGIHIKKNSTTWFLSSSEEERDKWCKALTSFTDRKPPPYGDYDNWNYSHLDSEIEPKASKPFHYRRSLTPQHRTGFYSVQEQRRNSFKIPETSSNEHHSAFFSSHELKRSLKFPDSVSHQYRSGFYSVQEPTSKSGEASETENHFGLCSPKELKRSLRLPESVAPQHRSGFYSLHKPKKKTSDEPTISLVVPQEDTGSKAEQENIRCECCFVALGYLCNVFSSCFHQCCINFAAAI</sequence>